<dbReference type="HOGENOM" id="CLU_2890397_0_0_1"/>
<dbReference type="PANTHER" id="PTHR47186">
    <property type="entry name" value="LEUCINE-RICH REPEAT-CONTAINING PROTEIN 57"/>
    <property type="match status" value="1"/>
</dbReference>
<name>D7U883_VITVI</name>
<dbReference type="Pfam" id="PF00560">
    <property type="entry name" value="LRR_1"/>
    <property type="match status" value="2"/>
</dbReference>
<dbReference type="Proteomes" id="UP000009183">
    <property type="component" value="Chromosome 9"/>
</dbReference>
<keyword evidence="2" id="KW-1185">Reference proteome</keyword>
<proteinExistence type="predicted"/>
<dbReference type="InParanoid" id="D7U883"/>
<sequence length="63" mass="7360">MSAIRVLDLRENENLVELPLEICKLESLEYLNLAWTSIKMMPKELKNLKKLRCLNLTVSESLK</sequence>
<evidence type="ECO:0000313" key="1">
    <source>
        <dbReference type="EMBL" id="CBI38947.3"/>
    </source>
</evidence>
<evidence type="ECO:0000313" key="2">
    <source>
        <dbReference type="Proteomes" id="UP000009183"/>
    </source>
</evidence>
<dbReference type="PANTHER" id="PTHR47186:SF52">
    <property type="entry name" value="BNAC05G11800D PROTEIN"/>
    <property type="match status" value="1"/>
</dbReference>
<accession>D7U883</accession>
<gene>
    <name evidence="1" type="ordered locus">VIT_09s0070g00330</name>
</gene>
<dbReference type="InterPro" id="IPR032675">
    <property type="entry name" value="LRR_dom_sf"/>
</dbReference>
<dbReference type="Gene3D" id="3.80.10.10">
    <property type="entry name" value="Ribonuclease Inhibitor"/>
    <property type="match status" value="1"/>
</dbReference>
<dbReference type="SUPFAM" id="SSF52058">
    <property type="entry name" value="L domain-like"/>
    <property type="match status" value="1"/>
</dbReference>
<dbReference type="AlphaFoldDB" id="D7U883"/>
<dbReference type="EMBL" id="FN596740">
    <property type="protein sequence ID" value="CBI38947.3"/>
    <property type="molecule type" value="Genomic_DNA"/>
</dbReference>
<dbReference type="InterPro" id="IPR001611">
    <property type="entry name" value="Leu-rich_rpt"/>
</dbReference>
<dbReference type="PaxDb" id="29760-VIT_09s0070g00330.t01"/>
<reference evidence="2" key="1">
    <citation type="journal article" date="2007" name="Nature">
        <title>The grapevine genome sequence suggests ancestral hexaploidization in major angiosperm phyla.</title>
        <authorList>
            <consortium name="The French-Italian Public Consortium for Grapevine Genome Characterization."/>
            <person name="Jaillon O."/>
            <person name="Aury J.-M."/>
            <person name="Noel B."/>
            <person name="Policriti A."/>
            <person name="Clepet C."/>
            <person name="Casagrande A."/>
            <person name="Choisne N."/>
            <person name="Aubourg S."/>
            <person name="Vitulo N."/>
            <person name="Jubin C."/>
            <person name="Vezzi A."/>
            <person name="Legeai F."/>
            <person name="Hugueney P."/>
            <person name="Dasilva C."/>
            <person name="Horner D."/>
            <person name="Mica E."/>
            <person name="Jublot D."/>
            <person name="Poulain J."/>
            <person name="Bruyere C."/>
            <person name="Billault A."/>
            <person name="Segurens B."/>
            <person name="Gouyvenoux M."/>
            <person name="Ugarte E."/>
            <person name="Cattonaro F."/>
            <person name="Anthouard V."/>
            <person name="Vico V."/>
            <person name="Del Fabbro C."/>
            <person name="Alaux M."/>
            <person name="Di Gaspero G."/>
            <person name="Dumas V."/>
            <person name="Felice N."/>
            <person name="Paillard S."/>
            <person name="Juman I."/>
            <person name="Moroldo M."/>
            <person name="Scalabrin S."/>
            <person name="Canaguier A."/>
            <person name="Le Clainche I."/>
            <person name="Malacrida G."/>
            <person name="Durand E."/>
            <person name="Pesole G."/>
            <person name="Laucou V."/>
            <person name="Chatelet P."/>
            <person name="Merdinoglu D."/>
            <person name="Delledonne M."/>
            <person name="Pezzotti M."/>
            <person name="Lecharny A."/>
            <person name="Scarpelli C."/>
            <person name="Artiguenave F."/>
            <person name="Pe M.E."/>
            <person name="Valle G."/>
            <person name="Morgante M."/>
            <person name="Caboche M."/>
            <person name="Adam-Blondon A.-F."/>
            <person name="Weissenbach J."/>
            <person name="Quetier F."/>
            <person name="Wincker P."/>
        </authorList>
    </citation>
    <scope>NUCLEOTIDE SEQUENCE [LARGE SCALE GENOMIC DNA]</scope>
    <source>
        <strain evidence="2">cv. Pinot noir / PN40024</strain>
    </source>
</reference>
<protein>
    <submittedName>
        <fullName evidence="1">Uncharacterized protein</fullName>
    </submittedName>
</protein>
<organism evidence="1 2">
    <name type="scientific">Vitis vinifera</name>
    <name type="common">Grape</name>
    <dbReference type="NCBI Taxonomy" id="29760"/>
    <lineage>
        <taxon>Eukaryota</taxon>
        <taxon>Viridiplantae</taxon>
        <taxon>Streptophyta</taxon>
        <taxon>Embryophyta</taxon>
        <taxon>Tracheophyta</taxon>
        <taxon>Spermatophyta</taxon>
        <taxon>Magnoliopsida</taxon>
        <taxon>eudicotyledons</taxon>
        <taxon>Gunneridae</taxon>
        <taxon>Pentapetalae</taxon>
        <taxon>rosids</taxon>
        <taxon>Vitales</taxon>
        <taxon>Vitaceae</taxon>
        <taxon>Viteae</taxon>
        <taxon>Vitis</taxon>
    </lineage>
</organism>